<feature type="non-terminal residue" evidence="1">
    <location>
        <position position="112"/>
    </location>
</feature>
<reference evidence="1" key="1">
    <citation type="submission" date="2023-11" db="EMBL/GenBank/DDBJ databases">
        <authorList>
            <person name="De Vega J J."/>
            <person name="De Vega J J."/>
        </authorList>
    </citation>
    <scope>NUCLEOTIDE SEQUENCE</scope>
</reference>
<dbReference type="AlphaFoldDB" id="A0AAD2GZ83"/>
<gene>
    <name evidence="1" type="ORF">MYCIT1_LOCUS8514</name>
</gene>
<accession>A0AAD2GZ83</accession>
<comment type="caution">
    <text evidence="1">The sequence shown here is derived from an EMBL/GenBank/DDBJ whole genome shotgun (WGS) entry which is preliminary data.</text>
</comment>
<dbReference type="Proteomes" id="UP001295794">
    <property type="component" value="Unassembled WGS sequence"/>
</dbReference>
<feature type="non-terminal residue" evidence="1">
    <location>
        <position position="1"/>
    </location>
</feature>
<evidence type="ECO:0000313" key="2">
    <source>
        <dbReference type="Proteomes" id="UP001295794"/>
    </source>
</evidence>
<proteinExistence type="predicted"/>
<sequence>ACKPDGISCQPNPRPSVKKPFCAGASRFVMPETSVSAGFREPGSICVWKYVDIESMRACIWVGNRRVGDQKMRCKFTLVSRASTKSASLHRGSCVKQEQFEVSVRESLITDI</sequence>
<organism evidence="1 2">
    <name type="scientific">Mycena citricolor</name>
    <dbReference type="NCBI Taxonomy" id="2018698"/>
    <lineage>
        <taxon>Eukaryota</taxon>
        <taxon>Fungi</taxon>
        <taxon>Dikarya</taxon>
        <taxon>Basidiomycota</taxon>
        <taxon>Agaricomycotina</taxon>
        <taxon>Agaricomycetes</taxon>
        <taxon>Agaricomycetidae</taxon>
        <taxon>Agaricales</taxon>
        <taxon>Marasmiineae</taxon>
        <taxon>Mycenaceae</taxon>
        <taxon>Mycena</taxon>
    </lineage>
</organism>
<dbReference type="EMBL" id="CAVNYO010000110">
    <property type="protein sequence ID" value="CAK5266623.1"/>
    <property type="molecule type" value="Genomic_DNA"/>
</dbReference>
<name>A0AAD2GZ83_9AGAR</name>
<keyword evidence="2" id="KW-1185">Reference proteome</keyword>
<evidence type="ECO:0000313" key="1">
    <source>
        <dbReference type="EMBL" id="CAK5266623.1"/>
    </source>
</evidence>
<protein>
    <submittedName>
        <fullName evidence="1">Uncharacterized protein</fullName>
    </submittedName>
</protein>